<reference evidence="3 4" key="1">
    <citation type="submission" date="2019-08" db="EMBL/GenBank/DDBJ databases">
        <title>In-depth cultivation of the pig gut microbiome towards novel bacterial diversity and tailored functional studies.</title>
        <authorList>
            <person name="Wylensek D."/>
            <person name="Hitch T.C.A."/>
            <person name="Clavel T."/>
        </authorList>
    </citation>
    <scope>NUCLEOTIDE SEQUENCE [LARGE SCALE GENOMIC DNA]</scope>
    <source>
        <strain evidence="3 4">Med78-601-WT-4W-RMD-3</strain>
    </source>
</reference>
<dbReference type="Gene3D" id="1.10.3210.10">
    <property type="entry name" value="Hypothetical protein af1432"/>
    <property type="match status" value="2"/>
</dbReference>
<dbReference type="NCBIfam" id="TIGR00277">
    <property type="entry name" value="HDIG"/>
    <property type="match status" value="1"/>
</dbReference>
<dbReference type="InterPro" id="IPR006675">
    <property type="entry name" value="HDIG_dom"/>
</dbReference>
<name>A0A844FHP4_9FIRM</name>
<organism evidence="3 4">
    <name type="scientific">Anaerosalibacter bizertensis</name>
    <dbReference type="NCBI Taxonomy" id="932217"/>
    <lineage>
        <taxon>Bacteria</taxon>
        <taxon>Bacillati</taxon>
        <taxon>Bacillota</taxon>
        <taxon>Tissierellia</taxon>
        <taxon>Tissierellales</taxon>
        <taxon>Sporanaerobacteraceae</taxon>
        <taxon>Anaerosalibacter</taxon>
    </lineage>
</organism>
<dbReference type="CDD" id="cd00077">
    <property type="entry name" value="HDc"/>
    <property type="match status" value="2"/>
</dbReference>
<dbReference type="SMART" id="SM00471">
    <property type="entry name" value="HDc"/>
    <property type="match status" value="2"/>
</dbReference>
<dbReference type="SUPFAM" id="SSF109604">
    <property type="entry name" value="HD-domain/PDEase-like"/>
    <property type="match status" value="2"/>
</dbReference>
<dbReference type="PANTHER" id="PTHR43155:SF1">
    <property type="entry name" value="3'3'-CGAMP-SPECIFIC PHOSPHODIESTERASE 1"/>
    <property type="match status" value="1"/>
</dbReference>
<feature type="domain" description="HD-GYP" evidence="2">
    <location>
        <begin position="217"/>
        <end position="404"/>
    </location>
</feature>
<evidence type="ECO:0000313" key="3">
    <source>
        <dbReference type="EMBL" id="MSS43435.1"/>
    </source>
</evidence>
<accession>A0A844FHP4</accession>
<gene>
    <name evidence="3" type="ORF">FYJ27_06770</name>
</gene>
<feature type="domain" description="HD" evidence="1">
    <location>
        <begin position="28"/>
        <end position="146"/>
    </location>
</feature>
<dbReference type="PROSITE" id="PS51831">
    <property type="entry name" value="HD"/>
    <property type="match status" value="1"/>
</dbReference>
<dbReference type="PROSITE" id="PS51832">
    <property type="entry name" value="HD_GYP"/>
    <property type="match status" value="2"/>
</dbReference>
<dbReference type="InterPro" id="IPR006674">
    <property type="entry name" value="HD_domain"/>
</dbReference>
<dbReference type="Pfam" id="PF01966">
    <property type="entry name" value="HD"/>
    <property type="match status" value="1"/>
</dbReference>
<evidence type="ECO:0000313" key="4">
    <source>
        <dbReference type="Proteomes" id="UP000462760"/>
    </source>
</evidence>
<proteinExistence type="predicted"/>
<comment type="caution">
    <text evidence="3">The sequence shown here is derived from an EMBL/GenBank/DDBJ whole genome shotgun (WGS) entry which is preliminary data.</text>
</comment>
<feature type="domain" description="HD-GYP" evidence="2">
    <location>
        <begin position="6"/>
        <end position="199"/>
    </location>
</feature>
<dbReference type="OrthoDB" id="9804747at2"/>
<dbReference type="EMBL" id="VULR01000008">
    <property type="protein sequence ID" value="MSS43435.1"/>
    <property type="molecule type" value="Genomic_DNA"/>
</dbReference>
<dbReference type="InterPro" id="IPR037522">
    <property type="entry name" value="HD_GYP_dom"/>
</dbReference>
<dbReference type="Proteomes" id="UP000462760">
    <property type="component" value="Unassembled WGS sequence"/>
</dbReference>
<dbReference type="PANTHER" id="PTHR43155">
    <property type="entry name" value="CYCLIC DI-GMP PHOSPHODIESTERASE PA4108-RELATED"/>
    <property type="match status" value="1"/>
</dbReference>
<dbReference type="Pfam" id="PF13487">
    <property type="entry name" value="HD_5"/>
    <property type="match status" value="1"/>
</dbReference>
<dbReference type="InterPro" id="IPR003607">
    <property type="entry name" value="HD/PDEase_dom"/>
</dbReference>
<evidence type="ECO:0000259" key="2">
    <source>
        <dbReference type="PROSITE" id="PS51832"/>
    </source>
</evidence>
<protein>
    <submittedName>
        <fullName evidence="3">HD domain-containing protein</fullName>
    </submittedName>
</protein>
<sequence length="404" mass="46757">MTKTKLSIKLGQLISSLSLALDISENRYFGHSRRTAYIAYSIAVEMGLSEKEIIDIYYGALIHDIGMAGQMAEYTVKEIHFDNKLKKEHCELGGDIVSKLPLDREVIKYITYHHEEWNGDGVFGLKKDEIPLPAQIIHISDYFELFFLRKFEKLEGNPDIDTIKKWLDSSRDKNFKGELCDVLLSIMEKEKFWLDLKFKNIRQVLDLIEPGKNTCIDMYGLKKISEAFSIIIDSKSPFTYRHSQGISNLTRKFAIYLGYSPRMIEKLEIAANLHDLGKLTVPNDILEKPGKLTKDEFRIIKSHPYYTKLILKQVEGLEDIAEWAGNHHEKLNGKGYPEKLNYETLTREDQIIALADIYQALTEDRPYRKGMEANRAIDIMLNMADNHYISKELLLDFKQLVFSM</sequence>
<dbReference type="RefSeq" id="WP_154484120.1">
    <property type="nucleotide sequence ID" value="NZ_VULR01000008.1"/>
</dbReference>
<evidence type="ECO:0000259" key="1">
    <source>
        <dbReference type="PROSITE" id="PS51831"/>
    </source>
</evidence>
<dbReference type="AlphaFoldDB" id="A0A844FHP4"/>